<dbReference type="InterPro" id="IPR013783">
    <property type="entry name" value="Ig-like_fold"/>
</dbReference>
<dbReference type="InterPro" id="IPR016147">
    <property type="entry name" value="Pili_assmbl_chaperone_N"/>
</dbReference>
<name>A0A1Y1BGU6_9BURK</name>
<dbReference type="GO" id="GO:0030288">
    <property type="term" value="C:outer membrane-bounded periplasmic space"/>
    <property type="evidence" value="ECO:0007669"/>
    <property type="project" value="InterPro"/>
</dbReference>
<organism evidence="8 9">
    <name type="scientific">Burkholderia stabilis</name>
    <dbReference type="NCBI Taxonomy" id="95485"/>
    <lineage>
        <taxon>Bacteria</taxon>
        <taxon>Pseudomonadati</taxon>
        <taxon>Pseudomonadota</taxon>
        <taxon>Betaproteobacteria</taxon>
        <taxon>Burkholderiales</taxon>
        <taxon>Burkholderiaceae</taxon>
        <taxon>Burkholderia</taxon>
        <taxon>Burkholderia cepacia complex</taxon>
    </lineage>
</organism>
<evidence type="ECO:0000256" key="5">
    <source>
        <dbReference type="ARBA" id="ARBA00023186"/>
    </source>
</evidence>
<proteinExistence type="inferred from homology"/>
<dbReference type="EMBL" id="AP018111">
    <property type="protein sequence ID" value="BAX57548.1"/>
    <property type="molecule type" value="Genomic_DNA"/>
</dbReference>
<dbReference type="AlphaFoldDB" id="A0A1Y1BGU6"/>
<dbReference type="Pfam" id="PF02753">
    <property type="entry name" value="PapD_C"/>
    <property type="match status" value="1"/>
</dbReference>
<evidence type="ECO:0000313" key="9">
    <source>
        <dbReference type="Proteomes" id="UP000218432"/>
    </source>
</evidence>
<dbReference type="SUPFAM" id="SSF49354">
    <property type="entry name" value="PapD-like"/>
    <property type="match status" value="1"/>
</dbReference>
<dbReference type="PANTHER" id="PTHR30251">
    <property type="entry name" value="PILUS ASSEMBLY CHAPERONE"/>
    <property type="match status" value="1"/>
</dbReference>
<dbReference type="PANTHER" id="PTHR30251:SF2">
    <property type="entry name" value="FIMBRIAL CHAPERONE YADV-RELATED"/>
    <property type="match status" value="1"/>
</dbReference>
<keyword evidence="4" id="KW-0574">Periplasm</keyword>
<evidence type="ECO:0000256" key="4">
    <source>
        <dbReference type="ARBA" id="ARBA00022764"/>
    </source>
</evidence>
<dbReference type="InterPro" id="IPR008962">
    <property type="entry name" value="PapD-like_sf"/>
</dbReference>
<keyword evidence="3" id="KW-0732">Signal</keyword>
<feature type="domain" description="Pili assembly chaperone C-terminal" evidence="7">
    <location>
        <begin position="196"/>
        <end position="255"/>
    </location>
</feature>
<comment type="similarity">
    <text evidence="2">Belongs to the periplasmic pilus chaperone family.</text>
</comment>
<dbReference type="InterPro" id="IPR036316">
    <property type="entry name" value="Pili_assmbl_chap_C_dom_sf"/>
</dbReference>
<dbReference type="SUPFAM" id="SSF49584">
    <property type="entry name" value="Periplasmic chaperone C-domain"/>
    <property type="match status" value="1"/>
</dbReference>
<comment type="subcellular location">
    <subcellularLocation>
        <location evidence="1">Periplasm</location>
    </subcellularLocation>
</comment>
<reference evidence="8 9" key="1">
    <citation type="journal article" date="2017" name="Genome Announc.">
        <title>Complete Genome Sequence of Burkholderia stabilis FERMP-21014.</title>
        <authorList>
            <person name="Konishi K."/>
            <person name="Kumagai T."/>
            <person name="Sakasegawa S."/>
            <person name="Tamura T."/>
        </authorList>
    </citation>
    <scope>NUCLEOTIDE SEQUENCE [LARGE SCALE GENOMIC DNA]</scope>
    <source>
        <strain evidence="8 9">FERMP-21014</strain>
    </source>
</reference>
<protein>
    <submittedName>
        <fullName evidence="8">Pili assembly chaperone, N-terminal</fullName>
    </submittedName>
</protein>
<evidence type="ECO:0000313" key="8">
    <source>
        <dbReference type="EMBL" id="BAX57548.1"/>
    </source>
</evidence>
<evidence type="ECO:0000259" key="6">
    <source>
        <dbReference type="Pfam" id="PF00345"/>
    </source>
</evidence>
<dbReference type="Proteomes" id="UP000218432">
    <property type="component" value="Chromosome 1"/>
</dbReference>
<evidence type="ECO:0000256" key="3">
    <source>
        <dbReference type="ARBA" id="ARBA00022729"/>
    </source>
</evidence>
<evidence type="ECO:0000256" key="1">
    <source>
        <dbReference type="ARBA" id="ARBA00004418"/>
    </source>
</evidence>
<accession>A0A1Y1BGU6</accession>
<sequence length="293" mass="30794">MHRSAFPVDAVIRIARYRSRGRAGTVRIVRAAVLACVASIATVRCEAALSVIGTRFVYPGDARSLAILARNGGPAPILVQAWLDDGDANVDPSRLRVPFIVAPPLARLDPAQPLSIRVQSVGGDLAPDRESCFWINLLEVPPAASAGDHTLRIAYRLRMKLLYRPPGLDGDPEHAPNRLAWTQGGTKAASSIVAINPTPYYVTLTRVTLHGVPVELANGAVDVAPFGRAEIPTGAHAAAHPGELVFDAVDDSGASHEYRARLAAAASTGTSTLAVPVLPGASAGIQPLQGKQK</sequence>
<evidence type="ECO:0000256" key="2">
    <source>
        <dbReference type="ARBA" id="ARBA00007399"/>
    </source>
</evidence>
<dbReference type="InterPro" id="IPR016148">
    <property type="entry name" value="Pili_assmbl_chaperone_C"/>
</dbReference>
<feature type="domain" description="Pili assembly chaperone N-terminal" evidence="6">
    <location>
        <begin position="49"/>
        <end position="168"/>
    </location>
</feature>
<dbReference type="Gene3D" id="2.60.40.10">
    <property type="entry name" value="Immunoglobulins"/>
    <property type="match status" value="2"/>
</dbReference>
<dbReference type="GO" id="GO:0071555">
    <property type="term" value="P:cell wall organization"/>
    <property type="evidence" value="ECO:0007669"/>
    <property type="project" value="InterPro"/>
</dbReference>
<dbReference type="Pfam" id="PF00345">
    <property type="entry name" value="PapD_N"/>
    <property type="match status" value="1"/>
</dbReference>
<gene>
    <name evidence="8" type="ORF">BSFP_003410</name>
</gene>
<evidence type="ECO:0000259" key="7">
    <source>
        <dbReference type="Pfam" id="PF02753"/>
    </source>
</evidence>
<dbReference type="InterPro" id="IPR050643">
    <property type="entry name" value="Periplasmic_pilus_chap"/>
</dbReference>
<dbReference type="PRINTS" id="PR00969">
    <property type="entry name" value="CHAPERONPILI"/>
</dbReference>
<dbReference type="InterPro" id="IPR001829">
    <property type="entry name" value="Pili_assmbl_chaperone_bac"/>
</dbReference>
<keyword evidence="5" id="KW-0143">Chaperone</keyword>